<comment type="caution">
    <text evidence="2">The sequence shown here is derived from an EMBL/GenBank/DDBJ whole genome shotgun (WGS) entry which is preliminary data.</text>
</comment>
<evidence type="ECO:0000313" key="2">
    <source>
        <dbReference type="EMBL" id="CAD6502755.1"/>
    </source>
</evidence>
<accession>A0A9W4D7I0</accession>
<reference evidence="2" key="1">
    <citation type="submission" date="2020-10" db="EMBL/GenBank/DDBJ databases">
        <authorList>
            <person name="Muller C M."/>
        </authorList>
    </citation>
    <scope>NUCLEOTIDE SEQUENCE</scope>
    <source>
        <strain evidence="2">THUN-12</strain>
    </source>
</reference>
<dbReference type="EMBL" id="CAJHIT010000006">
    <property type="protein sequence ID" value="CAD6502755.1"/>
    <property type="molecule type" value="Genomic_DNA"/>
</dbReference>
<feature type="region of interest" description="Disordered" evidence="1">
    <location>
        <begin position="252"/>
        <end position="299"/>
    </location>
</feature>
<gene>
    <name evidence="2" type="ORF">BGTH12_LOCUS4113</name>
</gene>
<sequence>MKYPKTHSTVRRIQVKFRKESDFSQAVNFLRSLGLSVVDKDAPTPLSSGTLSGPTIVPSISGSASNVSLIRPMTLGELSFQSNGSSQQASLPPAAENSLSSQIRPVCNVNEGPRAAFLEYTSPPNLTNNEASKSSISSQYQNLFQRVSNLEEAKHQTSSLYQSQIESRHQDRNPCLQQTGISGVETLNNEPRISHVYPQDEKMPVYQSKLVTLTGAPALLSQPELRGNTGDIFAGQSPQNNSESLRLVATQPESFEDKTPWIPPRRELPFSKPRDQPKTDSPLESLSPLPKPTPVERVDAEQLVVSKKQKTVVSSKKPVLRKSRSTRPIMARIAKKLNSPKSAEKTTTVNIEHGLEKSISPSENTISTAATPPVPVKERPQLRATAPTKKRPAPHDRIALKRRTPMVDQGTQTFLQTLSFSREIPSQKTRANCTVADPIPTSPGPPRAEFLKILEDLVMNMKNGPTPKEVWDKPGYLEASDESRVALVNDFICENLENPEFLQLCQDTEFSWRRIGLGL</sequence>
<proteinExistence type="predicted"/>
<dbReference type="Proteomes" id="UP000683417">
    <property type="component" value="Unassembled WGS sequence"/>
</dbReference>
<organism evidence="2 3">
    <name type="scientific">Blumeria graminis f. sp. triticale</name>
    <dbReference type="NCBI Taxonomy" id="1689686"/>
    <lineage>
        <taxon>Eukaryota</taxon>
        <taxon>Fungi</taxon>
        <taxon>Dikarya</taxon>
        <taxon>Ascomycota</taxon>
        <taxon>Pezizomycotina</taxon>
        <taxon>Leotiomycetes</taxon>
        <taxon>Erysiphales</taxon>
        <taxon>Erysiphaceae</taxon>
        <taxon>Blumeria</taxon>
    </lineage>
</organism>
<feature type="compositionally biased region" description="Basic and acidic residues" evidence="1">
    <location>
        <begin position="255"/>
        <end position="278"/>
    </location>
</feature>
<name>A0A9W4D7I0_BLUGR</name>
<dbReference type="AlphaFoldDB" id="A0A9W4D7I0"/>
<protein>
    <submittedName>
        <fullName evidence="2">BgTH12-05345</fullName>
    </submittedName>
</protein>
<dbReference type="Pfam" id="PF03525">
    <property type="entry name" value="Meiotic_rec114"/>
    <property type="match status" value="1"/>
</dbReference>
<evidence type="ECO:0000313" key="3">
    <source>
        <dbReference type="Proteomes" id="UP000683417"/>
    </source>
</evidence>
<evidence type="ECO:0000256" key="1">
    <source>
        <dbReference type="SAM" id="MobiDB-lite"/>
    </source>
</evidence>
<dbReference type="GO" id="GO:0007131">
    <property type="term" value="P:reciprocal meiotic recombination"/>
    <property type="evidence" value="ECO:0007669"/>
    <property type="project" value="InterPro"/>
</dbReference>
<dbReference type="InterPro" id="IPR004354">
    <property type="entry name" value="Meiotic_Rec114"/>
</dbReference>